<reference evidence="2 3" key="1">
    <citation type="journal article" date="2019" name="Sci. Rep.">
        <title>A high-quality genome of Eragrostis curvula grass provides insights into Poaceae evolution and supports new strategies to enhance forage quality.</title>
        <authorList>
            <person name="Carballo J."/>
            <person name="Santos B.A.C.M."/>
            <person name="Zappacosta D."/>
            <person name="Garbus I."/>
            <person name="Selva J.P."/>
            <person name="Gallo C.A."/>
            <person name="Diaz A."/>
            <person name="Albertini E."/>
            <person name="Caccamo M."/>
            <person name="Echenique V."/>
        </authorList>
    </citation>
    <scope>NUCLEOTIDE SEQUENCE [LARGE SCALE GENOMIC DNA]</scope>
    <source>
        <strain evidence="3">cv. Victoria</strain>
        <tissue evidence="2">Leaf</tissue>
    </source>
</reference>
<sequence length="134" mass="15031">HRTASSLTGPAISYRIHPNPVSYPIPPSFHFSISSRHLPQNEREEGERAEAIRLRRVFRWRLVAGEFVPCARRVTAAAICRRRPFAGVDSSSSWPRGENQAIELHDACGAGEKKPRIVNTDTNPGKFGSQFHDE</sequence>
<name>A0A5J9W0K5_9POAL</name>
<evidence type="ECO:0000313" key="2">
    <source>
        <dbReference type="EMBL" id="TVU41959.1"/>
    </source>
</evidence>
<dbReference type="EMBL" id="RWGY01000007">
    <property type="protein sequence ID" value="TVU41959.1"/>
    <property type="molecule type" value="Genomic_DNA"/>
</dbReference>
<comment type="caution">
    <text evidence="2">The sequence shown here is derived from an EMBL/GenBank/DDBJ whole genome shotgun (WGS) entry which is preliminary data.</text>
</comment>
<gene>
    <name evidence="2" type="ORF">EJB05_15521</name>
</gene>
<evidence type="ECO:0000256" key="1">
    <source>
        <dbReference type="SAM" id="MobiDB-lite"/>
    </source>
</evidence>
<keyword evidence="3" id="KW-1185">Reference proteome</keyword>
<protein>
    <submittedName>
        <fullName evidence="2">Uncharacterized protein</fullName>
    </submittedName>
</protein>
<proteinExistence type="predicted"/>
<organism evidence="2 3">
    <name type="scientific">Eragrostis curvula</name>
    <name type="common">weeping love grass</name>
    <dbReference type="NCBI Taxonomy" id="38414"/>
    <lineage>
        <taxon>Eukaryota</taxon>
        <taxon>Viridiplantae</taxon>
        <taxon>Streptophyta</taxon>
        <taxon>Embryophyta</taxon>
        <taxon>Tracheophyta</taxon>
        <taxon>Spermatophyta</taxon>
        <taxon>Magnoliopsida</taxon>
        <taxon>Liliopsida</taxon>
        <taxon>Poales</taxon>
        <taxon>Poaceae</taxon>
        <taxon>PACMAD clade</taxon>
        <taxon>Chloridoideae</taxon>
        <taxon>Eragrostideae</taxon>
        <taxon>Eragrostidinae</taxon>
        <taxon>Eragrostis</taxon>
    </lineage>
</organism>
<accession>A0A5J9W0K5</accession>
<dbReference type="AlphaFoldDB" id="A0A5J9W0K5"/>
<feature type="region of interest" description="Disordered" evidence="1">
    <location>
        <begin position="107"/>
        <end position="134"/>
    </location>
</feature>
<evidence type="ECO:0000313" key="3">
    <source>
        <dbReference type="Proteomes" id="UP000324897"/>
    </source>
</evidence>
<dbReference type="Gramene" id="TVU41959">
    <property type="protein sequence ID" value="TVU41959"/>
    <property type="gene ID" value="EJB05_15521"/>
</dbReference>
<feature type="non-terminal residue" evidence="2">
    <location>
        <position position="1"/>
    </location>
</feature>
<dbReference type="Proteomes" id="UP000324897">
    <property type="component" value="Chromosome 4"/>
</dbReference>